<comment type="caution">
    <text evidence="1">The sequence shown here is derived from an EMBL/GenBank/DDBJ whole genome shotgun (WGS) entry which is preliminary data.</text>
</comment>
<proteinExistence type="predicted"/>
<evidence type="ECO:0000313" key="1">
    <source>
        <dbReference type="EMBL" id="KAK9694527.1"/>
    </source>
</evidence>
<organism evidence="1 2">
    <name type="scientific">Popillia japonica</name>
    <name type="common">Japanese beetle</name>
    <dbReference type="NCBI Taxonomy" id="7064"/>
    <lineage>
        <taxon>Eukaryota</taxon>
        <taxon>Metazoa</taxon>
        <taxon>Ecdysozoa</taxon>
        <taxon>Arthropoda</taxon>
        <taxon>Hexapoda</taxon>
        <taxon>Insecta</taxon>
        <taxon>Pterygota</taxon>
        <taxon>Neoptera</taxon>
        <taxon>Endopterygota</taxon>
        <taxon>Coleoptera</taxon>
        <taxon>Polyphaga</taxon>
        <taxon>Scarabaeiformia</taxon>
        <taxon>Scarabaeidae</taxon>
        <taxon>Rutelinae</taxon>
        <taxon>Popillia</taxon>
    </lineage>
</organism>
<dbReference type="EMBL" id="JASPKY010000510">
    <property type="protein sequence ID" value="KAK9694527.1"/>
    <property type="molecule type" value="Genomic_DNA"/>
</dbReference>
<reference evidence="1 2" key="1">
    <citation type="journal article" date="2024" name="BMC Genomics">
        <title>De novo assembly and annotation of Popillia japonica's genome with initial clues to its potential as an invasive pest.</title>
        <authorList>
            <person name="Cucini C."/>
            <person name="Boschi S."/>
            <person name="Funari R."/>
            <person name="Cardaioli E."/>
            <person name="Iannotti N."/>
            <person name="Marturano G."/>
            <person name="Paoli F."/>
            <person name="Bruttini M."/>
            <person name="Carapelli A."/>
            <person name="Frati F."/>
            <person name="Nardi F."/>
        </authorList>
    </citation>
    <scope>NUCLEOTIDE SEQUENCE [LARGE SCALE GENOMIC DNA]</scope>
    <source>
        <strain evidence="1">DMR45628</strain>
    </source>
</reference>
<dbReference type="Proteomes" id="UP001458880">
    <property type="component" value="Unassembled WGS sequence"/>
</dbReference>
<gene>
    <name evidence="1" type="ORF">QE152_g33486</name>
</gene>
<accession>A0AAW1IWZ9</accession>
<name>A0AAW1IWZ9_POPJA</name>
<evidence type="ECO:0000313" key="2">
    <source>
        <dbReference type="Proteomes" id="UP001458880"/>
    </source>
</evidence>
<protein>
    <submittedName>
        <fullName evidence="1">Uncharacterized protein</fullName>
    </submittedName>
</protein>
<keyword evidence="2" id="KW-1185">Reference proteome</keyword>
<dbReference type="AlphaFoldDB" id="A0AAW1IWZ9"/>
<sequence>MTEQIAAGIRPVDDDSCTELLNPFVHHLELESTSEKIKLLNPNEKLNSKQYCQEVDKLKAALQKKGLVIFNRKDNILFHGKTDNMLLCGLGQTGNYVTLAKLS</sequence>